<feature type="region of interest" description="Disordered" evidence="1">
    <location>
        <begin position="330"/>
        <end position="641"/>
    </location>
</feature>
<protein>
    <submittedName>
        <fullName evidence="2">Uncharacterized protein</fullName>
    </submittedName>
</protein>
<dbReference type="OrthoDB" id="10342752at2759"/>
<accession>A0A2J6TT84</accession>
<feature type="compositionally biased region" description="Polar residues" evidence="1">
    <location>
        <begin position="507"/>
        <end position="528"/>
    </location>
</feature>
<organism evidence="2 3">
    <name type="scientific">Hyaloscypha bicolor E</name>
    <dbReference type="NCBI Taxonomy" id="1095630"/>
    <lineage>
        <taxon>Eukaryota</taxon>
        <taxon>Fungi</taxon>
        <taxon>Dikarya</taxon>
        <taxon>Ascomycota</taxon>
        <taxon>Pezizomycotina</taxon>
        <taxon>Leotiomycetes</taxon>
        <taxon>Helotiales</taxon>
        <taxon>Hyaloscyphaceae</taxon>
        <taxon>Hyaloscypha</taxon>
        <taxon>Hyaloscypha bicolor</taxon>
    </lineage>
</organism>
<feature type="compositionally biased region" description="Polar residues" evidence="1">
    <location>
        <begin position="221"/>
        <end position="230"/>
    </location>
</feature>
<feature type="compositionally biased region" description="Polar residues" evidence="1">
    <location>
        <begin position="113"/>
        <end position="125"/>
    </location>
</feature>
<name>A0A2J6TT84_9HELO</name>
<sequence length="641" mass="70241">MASDDETDGSDLSRRSSTASISDSYEYIDSEGTSGHISDDDRSARRRNAVSPSELGIYGVSEPTHNAPPSARERRFNAMDSPPPRPQFTTSTAGSVDDDGWENIPGSQFLDASRSSNWDSLSDARTLNEEAGGDDGDDGYMTDDETYFDIEDPDNTPRVLAQQSQSSSSPTPNPTQGHPRSFSRFSENRVSHPTSRDATIPPRTTSTKPSRDFQRGGAYGSTLTQFERPNSPSPSSPKFENYAHYAHLQQLSLTDRSSASRHPEEESGGNGNPSLTPGSRRSRKLARAASRRAADEHSASPPREYLPLDPILGIYSPATKEFEATRWSGLRTSGQSSRMGEVNLAKSSFRRKVTGRQQPSRTSDIEDRNSPMDSPTSRRNKDRAGSFQDESSLNASRSARPRASAEDLLYFPGVSPRRREPGVVFVGRDPSGGWNIVQPRDTAPNGASNDERDPHRREGQPHTSNNTSQPPQRHYIDFGSGTPSQHSDRNSIPRDSAQSIRPAHPINGSSRSSELTQTLRSAGNSQHPSFPRHGGSQTMAHGTAPVNVGHLGLTSGTGNTTTLSPAPDPDSRRGPHDGTLPRPVRIRDTQDPHPTDHRLQPTGASEPAWEGDEIEWEDGWNSGNREKKREKNEKWARDPKV</sequence>
<feature type="compositionally biased region" description="Basic and acidic residues" evidence="1">
    <location>
        <begin position="624"/>
        <end position="641"/>
    </location>
</feature>
<dbReference type="InParanoid" id="A0A2J6TT84"/>
<dbReference type="Proteomes" id="UP000235371">
    <property type="component" value="Unassembled WGS sequence"/>
</dbReference>
<evidence type="ECO:0000313" key="3">
    <source>
        <dbReference type="Proteomes" id="UP000235371"/>
    </source>
</evidence>
<feature type="compositionally biased region" description="Basic and acidic residues" evidence="1">
    <location>
        <begin position="449"/>
        <end position="460"/>
    </location>
</feature>
<feature type="compositionally biased region" description="Acidic residues" evidence="1">
    <location>
        <begin position="131"/>
        <end position="154"/>
    </location>
</feature>
<dbReference type="AlphaFoldDB" id="A0A2J6TT84"/>
<feature type="compositionally biased region" description="Polar residues" evidence="1">
    <location>
        <begin position="461"/>
        <end position="471"/>
    </location>
</feature>
<feature type="compositionally biased region" description="Low complexity" evidence="1">
    <location>
        <begin position="551"/>
        <end position="564"/>
    </location>
</feature>
<gene>
    <name evidence="2" type="ORF">K444DRAFT_659416</name>
</gene>
<keyword evidence="3" id="KW-1185">Reference proteome</keyword>
<dbReference type="RefSeq" id="XP_024743130.1">
    <property type="nucleotide sequence ID" value="XM_024886347.1"/>
</dbReference>
<feature type="compositionally biased region" description="Basic and acidic residues" evidence="1">
    <location>
        <begin position="585"/>
        <end position="599"/>
    </location>
</feature>
<feature type="compositionally biased region" description="Polar residues" evidence="1">
    <location>
        <begin position="191"/>
        <end position="208"/>
    </location>
</feature>
<feature type="compositionally biased region" description="Low complexity" evidence="1">
    <location>
        <begin position="15"/>
        <end position="24"/>
    </location>
</feature>
<feature type="compositionally biased region" description="Low complexity" evidence="1">
    <location>
        <begin position="391"/>
        <end position="402"/>
    </location>
</feature>
<evidence type="ECO:0000256" key="1">
    <source>
        <dbReference type="SAM" id="MobiDB-lite"/>
    </source>
</evidence>
<proteinExistence type="predicted"/>
<feature type="compositionally biased region" description="Basic residues" evidence="1">
    <location>
        <begin position="280"/>
        <end position="290"/>
    </location>
</feature>
<feature type="compositionally biased region" description="Acidic residues" evidence="1">
    <location>
        <begin position="609"/>
        <end position="618"/>
    </location>
</feature>
<feature type="region of interest" description="Disordered" evidence="1">
    <location>
        <begin position="1"/>
        <end position="310"/>
    </location>
</feature>
<dbReference type="EMBL" id="KZ613745">
    <property type="protein sequence ID" value="PMD66226.1"/>
    <property type="molecule type" value="Genomic_DNA"/>
</dbReference>
<evidence type="ECO:0000313" key="2">
    <source>
        <dbReference type="EMBL" id="PMD66226.1"/>
    </source>
</evidence>
<reference evidence="2 3" key="1">
    <citation type="submission" date="2016-04" db="EMBL/GenBank/DDBJ databases">
        <title>A degradative enzymes factory behind the ericoid mycorrhizal symbiosis.</title>
        <authorList>
            <consortium name="DOE Joint Genome Institute"/>
            <person name="Martino E."/>
            <person name="Morin E."/>
            <person name="Grelet G."/>
            <person name="Kuo A."/>
            <person name="Kohler A."/>
            <person name="Daghino S."/>
            <person name="Barry K."/>
            <person name="Choi C."/>
            <person name="Cichocki N."/>
            <person name="Clum A."/>
            <person name="Copeland A."/>
            <person name="Hainaut M."/>
            <person name="Haridas S."/>
            <person name="Labutti K."/>
            <person name="Lindquist E."/>
            <person name="Lipzen A."/>
            <person name="Khouja H.-R."/>
            <person name="Murat C."/>
            <person name="Ohm R."/>
            <person name="Olson A."/>
            <person name="Spatafora J."/>
            <person name="Veneault-Fourrey C."/>
            <person name="Henrissat B."/>
            <person name="Grigoriev I."/>
            <person name="Martin F."/>
            <person name="Perotto S."/>
        </authorList>
    </citation>
    <scope>NUCLEOTIDE SEQUENCE [LARGE SCALE GENOMIC DNA]</scope>
    <source>
        <strain evidence="2 3">E</strain>
    </source>
</reference>
<dbReference type="GeneID" id="36594424"/>